<name>A0ABU1RPV1_9GAMM</name>
<keyword evidence="3" id="KW-1185">Reference proteome</keyword>
<protein>
    <recommendedName>
        <fullName evidence="1">DUF6973 domain-containing protein</fullName>
    </recommendedName>
</protein>
<evidence type="ECO:0000259" key="1">
    <source>
        <dbReference type="Pfam" id="PF22322"/>
    </source>
</evidence>
<evidence type="ECO:0000313" key="2">
    <source>
        <dbReference type="EMBL" id="MDR6840793.1"/>
    </source>
</evidence>
<proteinExistence type="predicted"/>
<reference evidence="2 3" key="1">
    <citation type="submission" date="2023-07" db="EMBL/GenBank/DDBJ databases">
        <title>Sorghum-associated microbial communities from plants grown in Nebraska, USA.</title>
        <authorList>
            <person name="Schachtman D."/>
        </authorList>
    </citation>
    <scope>NUCLEOTIDE SEQUENCE [LARGE SCALE GENOMIC DNA]</scope>
    <source>
        <strain evidence="2 3">BE107</strain>
    </source>
</reference>
<comment type="caution">
    <text evidence="2">The sequence shown here is derived from an EMBL/GenBank/DDBJ whole genome shotgun (WGS) entry which is preliminary data.</text>
</comment>
<organism evidence="2 3">
    <name type="scientific">Pseudoxanthomonas sacheonensis</name>
    <dbReference type="NCBI Taxonomy" id="443615"/>
    <lineage>
        <taxon>Bacteria</taxon>
        <taxon>Pseudomonadati</taxon>
        <taxon>Pseudomonadota</taxon>
        <taxon>Gammaproteobacteria</taxon>
        <taxon>Lysobacterales</taxon>
        <taxon>Lysobacteraceae</taxon>
        <taxon>Pseudoxanthomonas</taxon>
    </lineage>
</organism>
<dbReference type="InterPro" id="IPR054246">
    <property type="entry name" value="DUF6973"/>
</dbReference>
<accession>A0ABU1RPV1</accession>
<dbReference type="Pfam" id="PF22322">
    <property type="entry name" value="DUF6973"/>
    <property type="match status" value="1"/>
</dbReference>
<dbReference type="RefSeq" id="WP_310090861.1">
    <property type="nucleotide sequence ID" value="NZ_JAVDTT010000001.1"/>
</dbReference>
<dbReference type="EMBL" id="JAVDTT010000001">
    <property type="protein sequence ID" value="MDR6840793.1"/>
    <property type="molecule type" value="Genomic_DNA"/>
</dbReference>
<evidence type="ECO:0000313" key="3">
    <source>
        <dbReference type="Proteomes" id="UP001254759"/>
    </source>
</evidence>
<dbReference type="Proteomes" id="UP001254759">
    <property type="component" value="Unassembled WGS sequence"/>
</dbReference>
<sequence length="147" mass="16257">MIRWRANPAFTRWSRRVIVVGVLLGAYPVFVLSAVYAQCLGSDLPGGRDGPGDAYRHTLASAIVAYTSSPRCVDWVTQAMERDAQERPDRAMDAHNNKIGARIGASATSWTSMQQAVLAAIHDGTVDARSPDQITWRAPDAWRERLY</sequence>
<gene>
    <name evidence="2" type="ORF">J2W94_001057</name>
</gene>
<feature type="domain" description="DUF6973" evidence="1">
    <location>
        <begin position="48"/>
        <end position="117"/>
    </location>
</feature>